<sequence length="102" mass="11558">MILSAWIVYQNSKINKIERVSKSAHLLIEQKSMEFTSEGFTLAALSFLEQNKNDFPDSYERANKIFETYDKSEERNSNSVSTASEMEGLIKGIGILSTVDDK</sequence>
<dbReference type="Proteomes" id="UP000253676">
    <property type="component" value="Unassembled WGS sequence"/>
</dbReference>
<reference evidence="1 2" key="1">
    <citation type="submission" date="2018-07" db="EMBL/GenBank/DDBJ databases">
        <title>Complete genome sequence of Flavobacterium psychrolimnae LMG 22018.</title>
        <authorList>
            <person name="Kim D.-U."/>
        </authorList>
    </citation>
    <scope>NUCLEOTIDE SEQUENCE [LARGE SCALE GENOMIC DNA]</scope>
    <source>
        <strain evidence="1 2">LMG 22018</strain>
    </source>
</reference>
<accession>A0A366B004</accession>
<protein>
    <submittedName>
        <fullName evidence="1">Uncharacterized protein</fullName>
    </submittedName>
</protein>
<keyword evidence="2" id="KW-1185">Reference proteome</keyword>
<dbReference type="AlphaFoldDB" id="A0A366B004"/>
<proteinExistence type="predicted"/>
<organism evidence="1 2">
    <name type="scientific">Flavobacterium psychrolimnae</name>
    <dbReference type="NCBI Taxonomy" id="249351"/>
    <lineage>
        <taxon>Bacteria</taxon>
        <taxon>Pseudomonadati</taxon>
        <taxon>Bacteroidota</taxon>
        <taxon>Flavobacteriia</taxon>
        <taxon>Flavobacteriales</taxon>
        <taxon>Flavobacteriaceae</taxon>
        <taxon>Flavobacterium</taxon>
    </lineage>
</organism>
<dbReference type="EMBL" id="QNUX01000013">
    <property type="protein sequence ID" value="RBN49474.1"/>
    <property type="molecule type" value="Genomic_DNA"/>
</dbReference>
<name>A0A366B004_9FLAO</name>
<comment type="caution">
    <text evidence="1">The sequence shown here is derived from an EMBL/GenBank/DDBJ whole genome shotgun (WGS) entry which is preliminary data.</text>
</comment>
<evidence type="ECO:0000313" key="2">
    <source>
        <dbReference type="Proteomes" id="UP000253676"/>
    </source>
</evidence>
<gene>
    <name evidence="1" type="ORF">DR980_13615</name>
</gene>
<evidence type="ECO:0000313" key="1">
    <source>
        <dbReference type="EMBL" id="RBN49474.1"/>
    </source>
</evidence>